<reference evidence="10" key="3">
    <citation type="journal article" date="2018" name="Mol. Plant Microbe Interact.">
        <title>Genome sequence resources for the wheat stripe rust pathogen (Puccinia striiformis f. sp. tritici) and the barley stripe rust pathogen (Puccinia striiformis f. sp. hordei).</title>
        <authorList>
            <person name="Xia C."/>
            <person name="Wang M."/>
            <person name="Yin C."/>
            <person name="Cornejo O.E."/>
            <person name="Hulbert S.H."/>
            <person name="Chen X."/>
        </authorList>
    </citation>
    <scope>NUCLEOTIDE SEQUENCE [LARGE SCALE GENOMIC DNA]</scope>
    <source>
        <strain evidence="10">93TX-2</strain>
    </source>
</reference>
<dbReference type="CDD" id="cd02981">
    <property type="entry name" value="PDI_b_family"/>
    <property type="match status" value="1"/>
</dbReference>
<feature type="region of interest" description="Disordered" evidence="8">
    <location>
        <begin position="49"/>
        <end position="75"/>
    </location>
</feature>
<evidence type="ECO:0000313" key="10">
    <source>
        <dbReference type="Proteomes" id="UP000238274"/>
    </source>
</evidence>
<comment type="catalytic activity">
    <reaction evidence="1">
        <text>Catalyzes the rearrangement of -S-S- bonds in proteins.</text>
        <dbReference type="EC" id="5.3.4.1"/>
    </reaction>
</comment>
<dbReference type="InterPro" id="IPR036249">
    <property type="entry name" value="Thioredoxin-like_sf"/>
</dbReference>
<evidence type="ECO:0000256" key="8">
    <source>
        <dbReference type="SAM" id="MobiDB-lite"/>
    </source>
</evidence>
<evidence type="ECO:0000256" key="2">
    <source>
        <dbReference type="ARBA" id="ARBA00004319"/>
    </source>
</evidence>
<dbReference type="CDD" id="cd02982">
    <property type="entry name" value="PDI_b'_family"/>
    <property type="match status" value="1"/>
</dbReference>
<reference evidence="9 10" key="1">
    <citation type="submission" date="2017-12" db="EMBL/GenBank/DDBJ databases">
        <title>Gene loss provides genomic basis for host adaptation in cereal stripe rust fungi.</title>
        <authorList>
            <person name="Xia C."/>
        </authorList>
    </citation>
    <scope>NUCLEOTIDE SEQUENCE [LARGE SCALE GENOMIC DNA]</scope>
    <source>
        <strain evidence="9 10">93TX-2</strain>
    </source>
</reference>
<keyword evidence="6" id="KW-0413">Isomerase</keyword>
<dbReference type="Proteomes" id="UP000238274">
    <property type="component" value="Unassembled WGS sequence"/>
</dbReference>
<evidence type="ECO:0000313" key="9">
    <source>
        <dbReference type="EMBL" id="POW08375.1"/>
    </source>
</evidence>
<evidence type="ECO:0000256" key="7">
    <source>
        <dbReference type="ARBA" id="ARBA00023284"/>
    </source>
</evidence>
<keyword evidence="5" id="KW-0256">Endoplasmic reticulum</keyword>
<name>A0A2S4VFX8_9BASI</name>
<dbReference type="OrthoDB" id="427280at2759"/>
<dbReference type="EC" id="5.3.4.1" evidence="4"/>
<dbReference type="GO" id="GO:0003756">
    <property type="term" value="F:protein disulfide isomerase activity"/>
    <property type="evidence" value="ECO:0007669"/>
    <property type="project" value="UniProtKB-EC"/>
</dbReference>
<dbReference type="Pfam" id="PF13848">
    <property type="entry name" value="Thioredoxin_6"/>
    <property type="match status" value="1"/>
</dbReference>
<dbReference type="SUPFAM" id="SSF52833">
    <property type="entry name" value="Thioredoxin-like"/>
    <property type="match status" value="2"/>
</dbReference>
<comment type="subcellular location">
    <subcellularLocation>
        <location evidence="2">Endoplasmic reticulum lumen</location>
    </subcellularLocation>
</comment>
<dbReference type="VEuPathDB" id="FungiDB:PSTT_13636"/>
<dbReference type="VEuPathDB" id="FungiDB:PSHT_09585"/>
<dbReference type="EMBL" id="PKSM01000137">
    <property type="protein sequence ID" value="POW08375.1"/>
    <property type="molecule type" value="Genomic_DNA"/>
</dbReference>
<gene>
    <name evidence="9" type="ORF">PSHT_09585</name>
</gene>
<keyword evidence="7" id="KW-0676">Redox-active center</keyword>
<feature type="compositionally biased region" description="Basic and acidic residues" evidence="8">
    <location>
        <begin position="398"/>
        <end position="407"/>
    </location>
</feature>
<evidence type="ECO:0000256" key="3">
    <source>
        <dbReference type="ARBA" id="ARBA00006347"/>
    </source>
</evidence>
<feature type="region of interest" description="Disordered" evidence="8">
    <location>
        <begin position="540"/>
        <end position="576"/>
    </location>
</feature>
<feature type="non-terminal residue" evidence="9">
    <location>
        <position position="576"/>
    </location>
</feature>
<proteinExistence type="inferred from homology"/>
<keyword evidence="10" id="KW-1185">Reference proteome</keyword>
<organism evidence="9 10">
    <name type="scientific">Puccinia striiformis</name>
    <dbReference type="NCBI Taxonomy" id="27350"/>
    <lineage>
        <taxon>Eukaryota</taxon>
        <taxon>Fungi</taxon>
        <taxon>Dikarya</taxon>
        <taxon>Basidiomycota</taxon>
        <taxon>Pucciniomycotina</taxon>
        <taxon>Pucciniomycetes</taxon>
        <taxon>Pucciniales</taxon>
        <taxon>Pucciniaceae</taxon>
        <taxon>Puccinia</taxon>
    </lineage>
</organism>
<evidence type="ECO:0000256" key="5">
    <source>
        <dbReference type="ARBA" id="ARBA00022824"/>
    </source>
</evidence>
<dbReference type="GO" id="GO:0034976">
    <property type="term" value="P:response to endoplasmic reticulum stress"/>
    <property type="evidence" value="ECO:0007669"/>
    <property type="project" value="TreeGrafter"/>
</dbReference>
<evidence type="ECO:0000256" key="1">
    <source>
        <dbReference type="ARBA" id="ARBA00001182"/>
    </source>
</evidence>
<dbReference type="GO" id="GO:0006457">
    <property type="term" value="P:protein folding"/>
    <property type="evidence" value="ECO:0007669"/>
    <property type="project" value="TreeGrafter"/>
</dbReference>
<evidence type="ECO:0000256" key="4">
    <source>
        <dbReference type="ARBA" id="ARBA00012723"/>
    </source>
</evidence>
<feature type="compositionally biased region" description="Acidic residues" evidence="8">
    <location>
        <begin position="557"/>
        <end position="570"/>
    </location>
</feature>
<evidence type="ECO:0000256" key="6">
    <source>
        <dbReference type="ARBA" id="ARBA00023235"/>
    </source>
</evidence>
<comment type="caution">
    <text evidence="9">The sequence shown here is derived from an EMBL/GenBank/DDBJ whole genome shotgun (WGS) entry which is preliminary data.</text>
</comment>
<dbReference type="AlphaFoldDB" id="A0A2S4VFX8"/>
<sequence>MISRSFYNPTLHDPSQDPWRKGSLEFLQSCSKQTSRPWRRYVWPHNPDQQYDNVHMSSRPRPRASSSMATPSKQNKELLRLEAKLSERESNISHLLKPCKDRINYYEIRNALNKSENDNSSLRPEVNRFKKQLHGLAGLHAKVTELETEHDQITKSLSLLDNVHAKKTLADRASQVAELVTLVQQASVREDLLYVLETNDMQMHPRKADSIVSYMEKRAHPVVTIITSDNHTDSTKTDSLDAFTSFAEAKRYHYVFGVCYNHSPIKEVSSLSQGSLVLWKKFDEGCNDFHGEKLAQESITKFVITNSVSLFDELTPANFALYSELGLPLAYTFIEANNPKREQLVKSFEPVAKDHKGHVNFVWIDATKFGDYTKSLNLPGSDWPEFVIQDLSNQDKFPLEPKKDVNKHNSPRASRVNPSPPNRMSAHTFEDVVYANNNHQDVFLEFCQYISSESTSTLQRTMVWPLQTSKPIWYNLSRSSSDKVLIAKSTPLRTISIDRRHPGTRLPYSEVQASWIEELDAMIAFVERNSVNKVKAVKVKLPEPVEGGEGGDQVVFDSEESEPVPEDEDKDAEHDE</sequence>
<dbReference type="GO" id="GO:0005788">
    <property type="term" value="C:endoplasmic reticulum lumen"/>
    <property type="evidence" value="ECO:0007669"/>
    <property type="project" value="UniProtKB-SubCell"/>
</dbReference>
<dbReference type="PANTHER" id="PTHR18929:SF132">
    <property type="entry name" value="PROTEIN DISULFIDE-ISOMERASE A3"/>
    <property type="match status" value="1"/>
</dbReference>
<protein>
    <recommendedName>
        <fullName evidence="4">protein disulfide-isomerase</fullName>
        <ecNumber evidence="4">5.3.4.1</ecNumber>
    </recommendedName>
</protein>
<dbReference type="Gene3D" id="3.40.30.10">
    <property type="entry name" value="Glutaredoxin"/>
    <property type="match status" value="2"/>
</dbReference>
<feature type="compositionally biased region" description="Low complexity" evidence="8">
    <location>
        <begin position="56"/>
        <end position="72"/>
    </location>
</feature>
<accession>A0A2S4VFX8</accession>
<feature type="region of interest" description="Disordered" evidence="8">
    <location>
        <begin position="398"/>
        <end position="422"/>
    </location>
</feature>
<dbReference type="PANTHER" id="PTHR18929">
    <property type="entry name" value="PROTEIN DISULFIDE ISOMERASE"/>
    <property type="match status" value="1"/>
</dbReference>
<comment type="similarity">
    <text evidence="3">Belongs to the protein disulfide isomerase family.</text>
</comment>
<reference evidence="10" key="2">
    <citation type="journal article" date="2018" name="BMC Genomics">
        <title>Genomic insights into host adaptation between the wheat stripe rust pathogen (Puccinia striiformis f. sp. tritici) and the barley stripe rust pathogen (Puccinia striiformis f. sp. hordei).</title>
        <authorList>
            <person name="Xia C."/>
            <person name="Wang M."/>
            <person name="Yin C."/>
            <person name="Cornejo O.E."/>
            <person name="Hulbert S.H."/>
            <person name="Chen X."/>
        </authorList>
    </citation>
    <scope>NUCLEOTIDE SEQUENCE [LARGE SCALE GENOMIC DNA]</scope>
    <source>
        <strain evidence="10">93TX-2</strain>
    </source>
</reference>